<protein>
    <submittedName>
        <fullName evidence="8">Transthyretin-like family protein</fullName>
    </submittedName>
</protein>
<dbReference type="InterPro" id="IPR038479">
    <property type="entry name" value="Transthyretin-like_sf"/>
</dbReference>
<organism evidence="7 8">
    <name type="scientific">Heligmosomoides polygyrus</name>
    <name type="common">Parasitic roundworm</name>
    <dbReference type="NCBI Taxonomy" id="6339"/>
    <lineage>
        <taxon>Eukaryota</taxon>
        <taxon>Metazoa</taxon>
        <taxon>Ecdysozoa</taxon>
        <taxon>Nematoda</taxon>
        <taxon>Chromadorea</taxon>
        <taxon>Rhabditida</taxon>
        <taxon>Rhabditina</taxon>
        <taxon>Rhabditomorpha</taxon>
        <taxon>Strongyloidea</taxon>
        <taxon>Heligmosomidae</taxon>
        <taxon>Heligmosomoides</taxon>
    </lineage>
</organism>
<evidence type="ECO:0000256" key="2">
    <source>
        <dbReference type="ARBA" id="ARBA00010112"/>
    </source>
</evidence>
<accession>A0A3P8DQT2</accession>
<comment type="similarity">
    <text evidence="2">Belongs to the nematode transthyretin-like family.</text>
</comment>
<keyword evidence="4 5" id="KW-0732">Signal</keyword>
<sequence>MSYSALIIVFALLPVNSGLLGIGRRQSVAVTGHLQCNGNPASNVKVKLYEKEVCKILLVLDRKMDEGRTDSTGWFKLSGSKREITTIDPKLNIYHKCNYAGLCYKKVSITIPDTYITRGSIPQSTFDIGTINLASKFPGQSIDCIN</sequence>
<dbReference type="EMBL" id="UZAH01028146">
    <property type="protein sequence ID" value="VDO98025.1"/>
    <property type="molecule type" value="Genomic_DNA"/>
</dbReference>
<dbReference type="PANTHER" id="PTHR21700">
    <property type="entry name" value="TRANSTHYRETIN-LIKE FAMILY PROTEIN-RELATED"/>
    <property type="match status" value="1"/>
</dbReference>
<proteinExistence type="inferred from homology"/>
<dbReference type="OrthoDB" id="5912452at2759"/>
<keyword evidence="3" id="KW-0964">Secreted</keyword>
<feature type="chain" id="PRO_5044551736" evidence="5">
    <location>
        <begin position="19"/>
        <end position="146"/>
    </location>
</feature>
<dbReference type="GO" id="GO:0005576">
    <property type="term" value="C:extracellular region"/>
    <property type="evidence" value="ECO:0007669"/>
    <property type="project" value="UniProtKB-SubCell"/>
</dbReference>
<dbReference type="Proteomes" id="UP000050761">
    <property type="component" value="Unassembled WGS sequence"/>
</dbReference>
<reference evidence="6 7" key="1">
    <citation type="submission" date="2018-11" db="EMBL/GenBank/DDBJ databases">
        <authorList>
            <consortium name="Pathogen Informatics"/>
        </authorList>
    </citation>
    <scope>NUCLEOTIDE SEQUENCE [LARGE SCALE GENOMIC DNA]</scope>
</reference>
<reference evidence="8" key="2">
    <citation type="submission" date="2019-09" db="UniProtKB">
        <authorList>
            <consortium name="WormBaseParasite"/>
        </authorList>
    </citation>
    <scope>IDENTIFICATION</scope>
</reference>
<name>A0A183FZ27_HELPZ</name>
<evidence type="ECO:0000313" key="8">
    <source>
        <dbReference type="WBParaSite" id="HPBE_0001396501-mRNA-1"/>
    </source>
</evidence>
<comment type="subcellular location">
    <subcellularLocation>
        <location evidence="1">Secreted</location>
    </subcellularLocation>
</comment>
<dbReference type="Gene3D" id="2.60.40.3330">
    <property type="match status" value="1"/>
</dbReference>
<dbReference type="InterPro" id="IPR001534">
    <property type="entry name" value="Transthyretin-like"/>
</dbReference>
<evidence type="ECO:0000313" key="7">
    <source>
        <dbReference type="Proteomes" id="UP000050761"/>
    </source>
</evidence>
<accession>A0A183FZ27</accession>
<evidence type="ECO:0000256" key="3">
    <source>
        <dbReference type="ARBA" id="ARBA00022525"/>
    </source>
</evidence>
<dbReference type="AlphaFoldDB" id="A0A183FZ27"/>
<dbReference type="WBParaSite" id="HPBE_0001396501-mRNA-1">
    <property type="protein sequence ID" value="HPBE_0001396501-mRNA-1"/>
    <property type="gene ID" value="HPBE_0001396501"/>
</dbReference>
<evidence type="ECO:0000313" key="6">
    <source>
        <dbReference type="EMBL" id="VDO98025.1"/>
    </source>
</evidence>
<dbReference type="Pfam" id="PF01060">
    <property type="entry name" value="TTR-52"/>
    <property type="match status" value="1"/>
</dbReference>
<dbReference type="PANTHER" id="PTHR21700:SF24">
    <property type="entry name" value="TRANSTHYRETIN-LIKE FAMILY PROTEIN"/>
    <property type="match status" value="1"/>
</dbReference>
<evidence type="ECO:0000256" key="4">
    <source>
        <dbReference type="ARBA" id="ARBA00022729"/>
    </source>
</evidence>
<evidence type="ECO:0000256" key="1">
    <source>
        <dbReference type="ARBA" id="ARBA00004613"/>
    </source>
</evidence>
<feature type="signal peptide" evidence="5">
    <location>
        <begin position="1"/>
        <end position="18"/>
    </location>
</feature>
<gene>
    <name evidence="6" type="ORF">HPBE_LOCUS13966</name>
</gene>
<keyword evidence="7" id="KW-1185">Reference proteome</keyword>
<dbReference type="GO" id="GO:0009986">
    <property type="term" value="C:cell surface"/>
    <property type="evidence" value="ECO:0007669"/>
    <property type="project" value="InterPro"/>
</dbReference>
<evidence type="ECO:0000256" key="5">
    <source>
        <dbReference type="SAM" id="SignalP"/>
    </source>
</evidence>